<accession>A0ABY5PEK4</accession>
<evidence type="ECO:0000256" key="1">
    <source>
        <dbReference type="SAM" id="MobiDB-lite"/>
    </source>
</evidence>
<dbReference type="InterPro" id="IPR050464">
    <property type="entry name" value="Zeta_carotene_desat/Oxidored"/>
</dbReference>
<sequence>MKIAIVGAGISGLTAAHELHRRHDVTVFEAGSYAGGHTNTIDVDDPIAGHLRIDTGFIVLNDRTYPNFNALLDELGVARQDTHMGFSVTADFEDFEYAGTPPRRVLPGAQPRAPALSPHDRRPRAVQPQPVGPAGQRRARSVAARVPRRGRLQRLVRRPPHRPAGVRRLVGRP</sequence>
<organism evidence="2 3">
    <name type="scientific">Svornostia abyssi</name>
    <dbReference type="NCBI Taxonomy" id="2898438"/>
    <lineage>
        <taxon>Bacteria</taxon>
        <taxon>Bacillati</taxon>
        <taxon>Actinomycetota</taxon>
        <taxon>Thermoleophilia</taxon>
        <taxon>Solirubrobacterales</taxon>
        <taxon>Baekduiaceae</taxon>
        <taxon>Svornostia</taxon>
    </lineage>
</organism>
<protein>
    <submittedName>
        <fullName evidence="2">FAD-dependent oxidoreductase</fullName>
    </submittedName>
</protein>
<gene>
    <name evidence="2" type="ORF">LRS13_19950</name>
</gene>
<proteinExistence type="predicted"/>
<evidence type="ECO:0000313" key="2">
    <source>
        <dbReference type="EMBL" id="UUY02935.1"/>
    </source>
</evidence>
<dbReference type="InterPro" id="IPR036188">
    <property type="entry name" value="FAD/NAD-bd_sf"/>
</dbReference>
<dbReference type="PANTHER" id="PTHR42923">
    <property type="entry name" value="PROTOPORPHYRINOGEN OXIDASE"/>
    <property type="match status" value="1"/>
</dbReference>
<keyword evidence="3" id="KW-1185">Reference proteome</keyword>
<name>A0ABY5PEK4_9ACTN</name>
<dbReference type="EMBL" id="CP088295">
    <property type="protein sequence ID" value="UUY02935.1"/>
    <property type="molecule type" value="Genomic_DNA"/>
</dbReference>
<dbReference type="PANTHER" id="PTHR42923:SF17">
    <property type="entry name" value="AMINE OXIDASE DOMAIN-CONTAINING PROTEIN"/>
    <property type="match status" value="1"/>
</dbReference>
<feature type="compositionally biased region" description="Basic residues" evidence="1">
    <location>
        <begin position="146"/>
        <end position="173"/>
    </location>
</feature>
<dbReference type="SUPFAM" id="SSF51905">
    <property type="entry name" value="FAD/NAD(P)-binding domain"/>
    <property type="match status" value="1"/>
</dbReference>
<reference evidence="3" key="1">
    <citation type="submission" date="2021-11" db="EMBL/GenBank/DDBJ databases">
        <title>Cultivation dependent microbiological survey of springs from the worlds oldest radium mine currently devoted to the extraction of radon-saturated water.</title>
        <authorList>
            <person name="Kapinusova G."/>
            <person name="Smrhova T."/>
            <person name="Strejcek M."/>
            <person name="Suman J."/>
            <person name="Jani K."/>
            <person name="Pajer P."/>
            <person name="Uhlik O."/>
        </authorList>
    </citation>
    <scope>NUCLEOTIDE SEQUENCE [LARGE SCALE GENOMIC DNA]</scope>
    <source>
        <strain evidence="3">J379</strain>
    </source>
</reference>
<dbReference type="RefSeq" id="WP_353863457.1">
    <property type="nucleotide sequence ID" value="NZ_CP088295.1"/>
</dbReference>
<dbReference type="Gene3D" id="3.50.50.60">
    <property type="entry name" value="FAD/NAD(P)-binding domain"/>
    <property type="match status" value="1"/>
</dbReference>
<dbReference type="Pfam" id="PF13450">
    <property type="entry name" value="NAD_binding_8"/>
    <property type="match status" value="1"/>
</dbReference>
<dbReference type="Proteomes" id="UP001058860">
    <property type="component" value="Chromosome"/>
</dbReference>
<feature type="region of interest" description="Disordered" evidence="1">
    <location>
        <begin position="99"/>
        <end position="173"/>
    </location>
</feature>
<evidence type="ECO:0000313" key="3">
    <source>
        <dbReference type="Proteomes" id="UP001058860"/>
    </source>
</evidence>